<name>A0AAN9V1C2_9ORTH</name>
<reference evidence="2 3" key="1">
    <citation type="submission" date="2024-03" db="EMBL/GenBank/DDBJ databases">
        <title>The genome assembly and annotation of the cricket Gryllus longicercus Weissman &amp; Gray.</title>
        <authorList>
            <person name="Szrajer S."/>
            <person name="Gray D."/>
            <person name="Ylla G."/>
        </authorList>
    </citation>
    <scope>NUCLEOTIDE SEQUENCE [LARGE SCALE GENOMIC DNA]</scope>
    <source>
        <strain evidence="2">DAG 2021-001</strain>
        <tissue evidence="2">Whole body minus gut</tissue>
    </source>
</reference>
<gene>
    <name evidence="2" type="ORF">R5R35_012980</name>
</gene>
<comment type="caution">
    <text evidence="2">The sequence shown here is derived from an EMBL/GenBank/DDBJ whole genome shotgun (WGS) entry which is preliminary data.</text>
</comment>
<sequence length="315" mass="35532">MDKEKFKSSQNSQDWLDSLSDAMNFTLTGESENFFQETHGRINTERFFQEAQERMNNERMNSEKFFQEACERIKASTTRSADFFTVMKENELRSSSKSRFSAMERESHEIIRSFSAGSGWNVQSSEGHISPVSSEECKTPVKSSAQLVTATKPRSQLYSFGGFSRTNHLMSFSLSGTRCFENWSSSSCKLQMSRSTFEYPMSGSMLRSYQETFDVSESESDDDDSPDQSHWPSLPAPRPLSIAPSECTDTSSICTSDGEKSSILAIEASPDHRKEKAYRLANEILTTERSYVQILHLIDQVSSKGSRNSVGTCFS</sequence>
<evidence type="ECO:0000313" key="3">
    <source>
        <dbReference type="Proteomes" id="UP001378592"/>
    </source>
</evidence>
<protein>
    <recommendedName>
        <fullName evidence="4">DH domain-containing protein</fullName>
    </recommendedName>
</protein>
<evidence type="ECO:0000256" key="1">
    <source>
        <dbReference type="SAM" id="MobiDB-lite"/>
    </source>
</evidence>
<feature type="compositionally biased region" description="Acidic residues" evidence="1">
    <location>
        <begin position="214"/>
        <end position="226"/>
    </location>
</feature>
<accession>A0AAN9V1C2</accession>
<dbReference type="EMBL" id="JAZDUA010000707">
    <property type="protein sequence ID" value="KAK7789797.1"/>
    <property type="molecule type" value="Genomic_DNA"/>
</dbReference>
<dbReference type="Proteomes" id="UP001378592">
    <property type="component" value="Unassembled WGS sequence"/>
</dbReference>
<proteinExistence type="predicted"/>
<feature type="region of interest" description="Disordered" evidence="1">
    <location>
        <begin position="211"/>
        <end position="256"/>
    </location>
</feature>
<evidence type="ECO:0000313" key="2">
    <source>
        <dbReference type="EMBL" id="KAK7789797.1"/>
    </source>
</evidence>
<evidence type="ECO:0008006" key="4">
    <source>
        <dbReference type="Google" id="ProtNLM"/>
    </source>
</evidence>
<dbReference type="AlphaFoldDB" id="A0AAN9V1C2"/>
<keyword evidence="3" id="KW-1185">Reference proteome</keyword>
<organism evidence="2 3">
    <name type="scientific">Gryllus longicercus</name>
    <dbReference type="NCBI Taxonomy" id="2509291"/>
    <lineage>
        <taxon>Eukaryota</taxon>
        <taxon>Metazoa</taxon>
        <taxon>Ecdysozoa</taxon>
        <taxon>Arthropoda</taxon>
        <taxon>Hexapoda</taxon>
        <taxon>Insecta</taxon>
        <taxon>Pterygota</taxon>
        <taxon>Neoptera</taxon>
        <taxon>Polyneoptera</taxon>
        <taxon>Orthoptera</taxon>
        <taxon>Ensifera</taxon>
        <taxon>Gryllidea</taxon>
        <taxon>Grylloidea</taxon>
        <taxon>Gryllidae</taxon>
        <taxon>Gryllinae</taxon>
        <taxon>Gryllus</taxon>
    </lineage>
</organism>